<keyword evidence="4" id="KW-1185">Reference proteome</keyword>
<dbReference type="Gene3D" id="3.30.70.270">
    <property type="match status" value="1"/>
</dbReference>
<dbReference type="PANTHER" id="PTHR44757:SF2">
    <property type="entry name" value="BIOFILM ARCHITECTURE MAINTENANCE PROTEIN MBAA"/>
    <property type="match status" value="1"/>
</dbReference>
<dbReference type="InterPro" id="IPR029787">
    <property type="entry name" value="Nucleotide_cyclase"/>
</dbReference>
<dbReference type="SMART" id="SM00086">
    <property type="entry name" value="PAC"/>
    <property type="match status" value="1"/>
</dbReference>
<protein>
    <submittedName>
        <fullName evidence="3">GGDEF domain-containing protein</fullName>
    </submittedName>
</protein>
<evidence type="ECO:0000256" key="1">
    <source>
        <dbReference type="SAM" id="MobiDB-lite"/>
    </source>
</evidence>
<dbReference type="EMBL" id="JANTHZ010000006">
    <property type="protein sequence ID" value="MCS0496193.1"/>
    <property type="molecule type" value="Genomic_DNA"/>
</dbReference>
<dbReference type="Gene3D" id="3.30.450.20">
    <property type="entry name" value="PAS domain"/>
    <property type="match status" value="1"/>
</dbReference>
<dbReference type="NCBIfam" id="TIGR00254">
    <property type="entry name" value="GGDEF"/>
    <property type="match status" value="1"/>
</dbReference>
<dbReference type="InterPro" id="IPR001610">
    <property type="entry name" value="PAC"/>
</dbReference>
<organism evidence="3 4">
    <name type="scientific">Ancylobacter mangrovi</name>
    <dbReference type="NCBI Taxonomy" id="2972472"/>
    <lineage>
        <taxon>Bacteria</taxon>
        <taxon>Pseudomonadati</taxon>
        <taxon>Pseudomonadota</taxon>
        <taxon>Alphaproteobacteria</taxon>
        <taxon>Hyphomicrobiales</taxon>
        <taxon>Xanthobacteraceae</taxon>
        <taxon>Ancylobacter</taxon>
    </lineage>
</organism>
<gene>
    <name evidence="3" type="ORF">NVS89_13905</name>
</gene>
<evidence type="ECO:0000259" key="2">
    <source>
        <dbReference type="PROSITE" id="PS50887"/>
    </source>
</evidence>
<dbReference type="RefSeq" id="WP_258733358.1">
    <property type="nucleotide sequence ID" value="NZ_JANTHZ010000006.1"/>
</dbReference>
<dbReference type="SMART" id="SM00267">
    <property type="entry name" value="GGDEF"/>
    <property type="match status" value="1"/>
</dbReference>
<proteinExistence type="predicted"/>
<dbReference type="InterPro" id="IPR035965">
    <property type="entry name" value="PAS-like_dom_sf"/>
</dbReference>
<dbReference type="PANTHER" id="PTHR44757">
    <property type="entry name" value="DIGUANYLATE CYCLASE DGCP"/>
    <property type="match status" value="1"/>
</dbReference>
<dbReference type="AlphaFoldDB" id="A0A9X2T7M1"/>
<dbReference type="SUPFAM" id="SSF55785">
    <property type="entry name" value="PYP-like sensor domain (PAS domain)"/>
    <property type="match status" value="1"/>
</dbReference>
<dbReference type="InterPro" id="IPR043128">
    <property type="entry name" value="Rev_trsase/Diguanyl_cyclase"/>
</dbReference>
<dbReference type="SUPFAM" id="SSF55073">
    <property type="entry name" value="Nucleotide cyclase"/>
    <property type="match status" value="1"/>
</dbReference>
<reference evidence="3" key="1">
    <citation type="submission" date="2022-08" db="EMBL/GenBank/DDBJ databases">
        <authorList>
            <person name="Li F."/>
        </authorList>
    </citation>
    <scope>NUCLEOTIDE SEQUENCE</scope>
    <source>
        <strain evidence="3">MQZ15Z-1</strain>
    </source>
</reference>
<accession>A0A9X2T7M1</accession>
<evidence type="ECO:0000313" key="4">
    <source>
        <dbReference type="Proteomes" id="UP001151088"/>
    </source>
</evidence>
<dbReference type="PROSITE" id="PS50887">
    <property type="entry name" value="GGDEF"/>
    <property type="match status" value="1"/>
</dbReference>
<dbReference type="InterPro" id="IPR000160">
    <property type="entry name" value="GGDEF_dom"/>
</dbReference>
<dbReference type="CDD" id="cd01949">
    <property type="entry name" value="GGDEF"/>
    <property type="match status" value="1"/>
</dbReference>
<feature type="region of interest" description="Disordered" evidence="1">
    <location>
        <begin position="342"/>
        <end position="364"/>
    </location>
</feature>
<sequence length="364" mass="40467">MHKDHTFSTMEEDAALLAELRGYIESSADGELQQLVGRLERSLAGRSQALRERESELARYKKMYERSSSLAKIGVWECDLATEELTWTDGVYDIFELPRRMRVTRDLILALYTETSRLEMEALRAKAIREGGSFTLDIEVRTARGTSRWVRLSADVECEGDRPVRIFGTKQDITYEKHLWDQMRVLAECDALTGFANRGVFETRLGQSLAPAAQKRLAALVLLDVDGFKLINDTLGHAAGDECLRRTAQRLSEVFGPDSLVARIGGDEFGVLVFGPRAASWVEERVATAVAAIRVPVVWQGKSVAMSASIGFALAGMPDVGAARLFVDADLALYEAKKAGRDTYRRSAPRTSPRRPHRTAPLTD</sequence>
<name>A0A9X2T7M1_9HYPH</name>
<dbReference type="InterPro" id="IPR052155">
    <property type="entry name" value="Biofilm_reg_signaling"/>
</dbReference>
<feature type="domain" description="GGDEF" evidence="2">
    <location>
        <begin position="216"/>
        <end position="349"/>
    </location>
</feature>
<comment type="caution">
    <text evidence="3">The sequence shown here is derived from an EMBL/GenBank/DDBJ whole genome shotgun (WGS) entry which is preliminary data.</text>
</comment>
<dbReference type="Proteomes" id="UP001151088">
    <property type="component" value="Unassembled WGS sequence"/>
</dbReference>
<evidence type="ECO:0000313" key="3">
    <source>
        <dbReference type="EMBL" id="MCS0496193.1"/>
    </source>
</evidence>
<dbReference type="Pfam" id="PF00990">
    <property type="entry name" value="GGDEF"/>
    <property type="match status" value="1"/>
</dbReference>